<protein>
    <recommendedName>
        <fullName evidence="3">Immunity protein Imm1</fullName>
    </recommendedName>
</protein>
<gene>
    <name evidence="1" type="ORF">F4559_006782</name>
</gene>
<comment type="caution">
    <text evidence="1">The sequence shown here is derived from an EMBL/GenBank/DDBJ whole genome shotgun (WGS) entry which is preliminary data.</text>
</comment>
<keyword evidence="2" id="KW-1185">Reference proteome</keyword>
<reference evidence="1 2" key="1">
    <citation type="submission" date="2020-08" db="EMBL/GenBank/DDBJ databases">
        <title>Sequencing the genomes of 1000 actinobacteria strains.</title>
        <authorList>
            <person name="Klenk H.-P."/>
        </authorList>
    </citation>
    <scope>NUCLEOTIDE SEQUENCE [LARGE SCALE GENOMIC DNA]</scope>
    <source>
        <strain evidence="1 2">DSM 45084</strain>
    </source>
</reference>
<evidence type="ECO:0000313" key="2">
    <source>
        <dbReference type="Proteomes" id="UP000542674"/>
    </source>
</evidence>
<organism evidence="1 2">
    <name type="scientific">Saccharothrix violaceirubra</name>
    <dbReference type="NCBI Taxonomy" id="413306"/>
    <lineage>
        <taxon>Bacteria</taxon>
        <taxon>Bacillati</taxon>
        <taxon>Actinomycetota</taxon>
        <taxon>Actinomycetes</taxon>
        <taxon>Pseudonocardiales</taxon>
        <taxon>Pseudonocardiaceae</taxon>
        <taxon>Saccharothrix</taxon>
    </lineage>
</organism>
<dbReference type="AlphaFoldDB" id="A0A7W7X020"/>
<dbReference type="InterPro" id="IPR025680">
    <property type="entry name" value="DddI"/>
</dbReference>
<name>A0A7W7X020_9PSEU</name>
<dbReference type="Pfam" id="PF14430">
    <property type="entry name" value="Imm1"/>
    <property type="match status" value="1"/>
</dbReference>
<proteinExistence type="predicted"/>
<evidence type="ECO:0000313" key="1">
    <source>
        <dbReference type="EMBL" id="MBB4969423.1"/>
    </source>
</evidence>
<dbReference type="Proteomes" id="UP000542674">
    <property type="component" value="Unassembled WGS sequence"/>
</dbReference>
<sequence length="141" mass="15888">MSFTAHWHVYRPDELPAEETLVVETPADVDHLVARLSDPDSSPAMVFHSARPEIVSEWSGETVDDHLLWALVHKGFGYLDFHSPEHVSCALVGDPASEGYHYDYVDYDPGSGVALDLFTRALKEFLRTAERPTCAEWRDTD</sequence>
<accession>A0A7W7X020</accession>
<evidence type="ECO:0008006" key="3">
    <source>
        <dbReference type="Google" id="ProtNLM"/>
    </source>
</evidence>
<dbReference type="RefSeq" id="WP_184675086.1">
    <property type="nucleotide sequence ID" value="NZ_BAABAI010000021.1"/>
</dbReference>
<dbReference type="EMBL" id="JACHJS010000001">
    <property type="protein sequence ID" value="MBB4969423.1"/>
    <property type="molecule type" value="Genomic_DNA"/>
</dbReference>